<proteinExistence type="predicted"/>
<keyword evidence="2" id="KW-0472">Membrane</keyword>
<keyword evidence="2" id="KW-1133">Transmembrane helix</keyword>
<feature type="compositionally biased region" description="Basic and acidic residues" evidence="1">
    <location>
        <begin position="38"/>
        <end position="47"/>
    </location>
</feature>
<feature type="region of interest" description="Disordered" evidence="1">
    <location>
        <begin position="104"/>
        <end position="140"/>
    </location>
</feature>
<feature type="compositionally biased region" description="Polar residues" evidence="1">
    <location>
        <begin position="1"/>
        <end position="13"/>
    </location>
</feature>
<accession>A0A1H3W2L2</accession>
<feature type="compositionally biased region" description="Basic and acidic residues" evidence="1">
    <location>
        <begin position="14"/>
        <end position="27"/>
    </location>
</feature>
<reference evidence="3 4" key="1">
    <citation type="submission" date="2016-10" db="EMBL/GenBank/DDBJ databases">
        <authorList>
            <person name="de Groot N.N."/>
        </authorList>
    </citation>
    <scope>NUCLEOTIDE SEQUENCE [LARGE SCALE GENOMIC DNA]</scope>
    <source>
        <strain evidence="3 4">Vu-144</strain>
    </source>
</reference>
<keyword evidence="4" id="KW-1185">Reference proteome</keyword>
<evidence type="ECO:0000256" key="2">
    <source>
        <dbReference type="SAM" id="Phobius"/>
    </source>
</evidence>
<name>A0A1H3W2L2_9BACT</name>
<dbReference type="Proteomes" id="UP000199041">
    <property type="component" value="Unassembled WGS sequence"/>
</dbReference>
<evidence type="ECO:0000256" key="1">
    <source>
        <dbReference type="SAM" id="MobiDB-lite"/>
    </source>
</evidence>
<evidence type="ECO:0000313" key="4">
    <source>
        <dbReference type="Proteomes" id="UP000199041"/>
    </source>
</evidence>
<feature type="transmembrane region" description="Helical" evidence="2">
    <location>
        <begin position="77"/>
        <end position="97"/>
    </location>
</feature>
<protein>
    <submittedName>
        <fullName evidence="3">Uncharacterized protein</fullName>
    </submittedName>
</protein>
<gene>
    <name evidence="3" type="ORF">SAMN05192529_10283</name>
</gene>
<feature type="compositionally biased region" description="Polar residues" evidence="1">
    <location>
        <begin position="104"/>
        <end position="127"/>
    </location>
</feature>
<feature type="region of interest" description="Disordered" evidence="1">
    <location>
        <begin position="1"/>
        <end position="70"/>
    </location>
</feature>
<dbReference type="RefSeq" id="WP_091392959.1">
    <property type="nucleotide sequence ID" value="NZ_FNQY01000002.1"/>
</dbReference>
<dbReference type="STRING" id="551991.SAMN05192529_10283"/>
<keyword evidence="2" id="KW-0812">Transmembrane</keyword>
<sequence length="309" mass="33479">MAFRQNSNHQANDWSEKDQKIRRKMAELSDPDYNSKGGWDKLSKRLPGEIVTVENDKDSPSKDIVSSKRNKQSLLPVWKMAAAAVVLLAAGFLAGRLTTEFSGQHLQNSPRLTMQSQPKGTAQTPSVHKTRPMAGSANLPQSLTASASNRARLTSAATQAASFKALVKSKKTKMKENKAPASKQINDQGLLALTKVRKENTGQIPVNANSSSPAANQPLQLNTTPEMNNRKNPIAFTSLNEADHHKKQEPQPKPLPVISIAEINMNAPDLALPGKPYPMGSAKKSQSNMYQVISGHQGASGSSPVSIRF</sequence>
<evidence type="ECO:0000313" key="3">
    <source>
        <dbReference type="EMBL" id="SDZ81337.1"/>
    </source>
</evidence>
<dbReference type="AlphaFoldDB" id="A0A1H3W2L2"/>
<dbReference type="EMBL" id="FNQY01000002">
    <property type="protein sequence ID" value="SDZ81337.1"/>
    <property type="molecule type" value="Genomic_DNA"/>
</dbReference>
<organism evidence="3 4">
    <name type="scientific">Arachidicoccus rhizosphaerae</name>
    <dbReference type="NCBI Taxonomy" id="551991"/>
    <lineage>
        <taxon>Bacteria</taxon>
        <taxon>Pseudomonadati</taxon>
        <taxon>Bacteroidota</taxon>
        <taxon>Chitinophagia</taxon>
        <taxon>Chitinophagales</taxon>
        <taxon>Chitinophagaceae</taxon>
        <taxon>Arachidicoccus</taxon>
    </lineage>
</organism>